<feature type="compositionally biased region" description="Basic and acidic residues" evidence="1">
    <location>
        <begin position="9"/>
        <end position="18"/>
    </location>
</feature>
<feature type="compositionally biased region" description="Acidic residues" evidence="1">
    <location>
        <begin position="337"/>
        <end position="356"/>
    </location>
</feature>
<name>A0ABW2JB74_9ACTN</name>
<accession>A0ABW2JB74</accession>
<gene>
    <name evidence="2" type="ORF">ACFQVC_00945</name>
</gene>
<dbReference type="Proteomes" id="UP001596523">
    <property type="component" value="Unassembled WGS sequence"/>
</dbReference>
<keyword evidence="3" id="KW-1185">Reference proteome</keyword>
<organism evidence="2 3">
    <name type="scientific">Streptomyces monticola</name>
    <dbReference type="NCBI Taxonomy" id="2666263"/>
    <lineage>
        <taxon>Bacteria</taxon>
        <taxon>Bacillati</taxon>
        <taxon>Actinomycetota</taxon>
        <taxon>Actinomycetes</taxon>
        <taxon>Kitasatosporales</taxon>
        <taxon>Streptomycetaceae</taxon>
        <taxon>Streptomyces</taxon>
    </lineage>
</organism>
<sequence length="396" mass="45134">MIGPPADGPRAEQHHDGRPAGPLLGERAGPYRRRSGQVAAVLLYGNGGHSVIWPDRAEHHNKPWIGSAYTAFEVLLGRYVTDFELALPAAGDDQSFAARVRLEWEVEDPYAVVTKSVRDIRLLLEGELLDALRPISRRFRPTDAQRVDESVQDERRAGRLDLGRDLGLRTTIRVFIDLSEEVGSEVGAFKSIGKEAAKKKQELHKQHEIEAEEQRLFEARARDIEQVLRGGREAEIVYLMSRNPEKEWDILEAVRREKREEKADFIALFNRLIDSGMLERHDVGEQTYEVLQYLRDSTNKVLPDNARRPLTAPEGRRPRRQIEERGREPEPDVPPWETDEDAVGSWGEDESWDPDEESKPKVHEPTRVDPGSERAHARTKSRNAKPSSAFDDWGDE</sequence>
<dbReference type="EMBL" id="JBHTCF010000001">
    <property type="protein sequence ID" value="MFC7302781.1"/>
    <property type="molecule type" value="Genomic_DNA"/>
</dbReference>
<feature type="compositionally biased region" description="Basic and acidic residues" evidence="1">
    <location>
        <begin position="357"/>
        <end position="376"/>
    </location>
</feature>
<feature type="compositionally biased region" description="Basic and acidic residues" evidence="1">
    <location>
        <begin position="314"/>
        <end position="330"/>
    </location>
</feature>
<comment type="caution">
    <text evidence="2">The sequence shown here is derived from an EMBL/GenBank/DDBJ whole genome shotgun (WGS) entry which is preliminary data.</text>
</comment>
<reference evidence="3" key="1">
    <citation type="journal article" date="2019" name="Int. J. Syst. Evol. Microbiol.">
        <title>The Global Catalogue of Microorganisms (GCM) 10K type strain sequencing project: providing services to taxonomists for standard genome sequencing and annotation.</title>
        <authorList>
            <consortium name="The Broad Institute Genomics Platform"/>
            <consortium name="The Broad Institute Genome Sequencing Center for Infectious Disease"/>
            <person name="Wu L."/>
            <person name="Ma J."/>
        </authorList>
    </citation>
    <scope>NUCLEOTIDE SEQUENCE [LARGE SCALE GENOMIC DNA]</scope>
    <source>
        <strain evidence="3">SYNS20</strain>
    </source>
</reference>
<dbReference type="RefSeq" id="WP_381825330.1">
    <property type="nucleotide sequence ID" value="NZ_JBHTCF010000001.1"/>
</dbReference>
<evidence type="ECO:0000313" key="2">
    <source>
        <dbReference type="EMBL" id="MFC7302781.1"/>
    </source>
</evidence>
<evidence type="ECO:0008006" key="4">
    <source>
        <dbReference type="Google" id="ProtNLM"/>
    </source>
</evidence>
<feature type="region of interest" description="Disordered" evidence="1">
    <location>
        <begin position="1"/>
        <end position="29"/>
    </location>
</feature>
<evidence type="ECO:0000256" key="1">
    <source>
        <dbReference type="SAM" id="MobiDB-lite"/>
    </source>
</evidence>
<feature type="region of interest" description="Disordered" evidence="1">
    <location>
        <begin position="302"/>
        <end position="396"/>
    </location>
</feature>
<protein>
    <recommendedName>
        <fullName evidence="4">PE-PGRS family protein</fullName>
    </recommendedName>
</protein>
<proteinExistence type="predicted"/>
<evidence type="ECO:0000313" key="3">
    <source>
        <dbReference type="Proteomes" id="UP001596523"/>
    </source>
</evidence>